<reference evidence="5" key="2">
    <citation type="submission" date="2021-10" db="EMBL/GenBank/DDBJ databases">
        <title>Collection of gut derived symbiotic bacterial strains cultured from healthy donors.</title>
        <authorList>
            <person name="Lin H."/>
            <person name="Littmann E."/>
            <person name="Claire K."/>
            <person name="Pamer E."/>
        </authorList>
    </citation>
    <scope>NUCLEOTIDE SEQUENCE</scope>
    <source>
        <strain evidence="5">MSK.23.18</strain>
    </source>
</reference>
<keyword evidence="1" id="KW-0805">Transcription regulation</keyword>
<dbReference type="Proteomes" id="UP000283981">
    <property type="component" value="Unassembled WGS sequence"/>
</dbReference>
<dbReference type="PANTHER" id="PTHR43280:SF28">
    <property type="entry name" value="HTH-TYPE TRANSCRIPTIONAL ACTIVATOR RHAS"/>
    <property type="match status" value="1"/>
</dbReference>
<feature type="domain" description="HTH araC/xylS-type" evidence="4">
    <location>
        <begin position="304"/>
        <end position="402"/>
    </location>
</feature>
<reference evidence="6" key="3">
    <citation type="submission" date="2023-01" db="EMBL/GenBank/DDBJ databases">
        <title>Human gut microbiome strain richness.</title>
        <authorList>
            <person name="Chen-Liaw A."/>
        </authorList>
    </citation>
    <scope>NUCLEOTIDE SEQUENCE</scope>
    <source>
        <strain evidence="6">1001217st1_A9_1001217B_191108</strain>
    </source>
</reference>
<proteinExistence type="predicted"/>
<evidence type="ECO:0000256" key="3">
    <source>
        <dbReference type="ARBA" id="ARBA00023163"/>
    </source>
</evidence>
<dbReference type="RefSeq" id="WP_117994909.1">
    <property type="nucleotide sequence ID" value="NZ_CAXUME010000059.1"/>
</dbReference>
<evidence type="ECO:0000313" key="10">
    <source>
        <dbReference type="Proteomes" id="UP000260808"/>
    </source>
</evidence>
<dbReference type="SMART" id="SM00342">
    <property type="entry name" value="HTH_ARAC"/>
    <property type="match status" value="1"/>
</dbReference>
<dbReference type="EMBL" id="JAJBOM010000034">
    <property type="protein sequence ID" value="MCB5620782.1"/>
    <property type="molecule type" value="Genomic_DNA"/>
</dbReference>
<evidence type="ECO:0000313" key="7">
    <source>
        <dbReference type="EMBL" id="RGM13008.1"/>
    </source>
</evidence>
<evidence type="ECO:0000256" key="1">
    <source>
        <dbReference type="ARBA" id="ARBA00023015"/>
    </source>
</evidence>
<dbReference type="Proteomes" id="UP000260808">
    <property type="component" value="Unassembled WGS sequence"/>
</dbReference>
<dbReference type="SUPFAM" id="SSF46689">
    <property type="entry name" value="Homeodomain-like"/>
    <property type="match status" value="2"/>
</dbReference>
<protein>
    <submittedName>
        <fullName evidence="7">AraC family transcriptional regulator</fullName>
    </submittedName>
</protein>
<evidence type="ECO:0000313" key="12">
    <source>
        <dbReference type="Proteomes" id="UP000286137"/>
    </source>
</evidence>
<dbReference type="PRINTS" id="PR00032">
    <property type="entry name" value="HTHARAC"/>
</dbReference>
<comment type="caution">
    <text evidence="7">The sequence shown here is derived from an EMBL/GenBank/DDBJ whole genome shotgun (WGS) entry which is preliminary data.</text>
</comment>
<name>A0A3E4UNR6_MEDGN</name>
<dbReference type="EMBL" id="JAQMLR010000024">
    <property type="protein sequence ID" value="MDB8740231.1"/>
    <property type="molecule type" value="Genomic_DNA"/>
</dbReference>
<dbReference type="EMBL" id="QRIS01000039">
    <property type="protein sequence ID" value="RHG79419.1"/>
    <property type="molecule type" value="Genomic_DNA"/>
</dbReference>
<evidence type="ECO:0000256" key="2">
    <source>
        <dbReference type="ARBA" id="ARBA00023125"/>
    </source>
</evidence>
<evidence type="ECO:0000313" key="9">
    <source>
        <dbReference type="EMBL" id="RHG79419.1"/>
    </source>
</evidence>
<keyword evidence="3" id="KW-0804">Transcription</keyword>
<dbReference type="InterPro" id="IPR020449">
    <property type="entry name" value="Tscrpt_reg_AraC-type_HTH"/>
</dbReference>
<dbReference type="PANTHER" id="PTHR43280">
    <property type="entry name" value="ARAC-FAMILY TRANSCRIPTIONAL REGULATOR"/>
    <property type="match status" value="1"/>
</dbReference>
<dbReference type="PROSITE" id="PS01124">
    <property type="entry name" value="HTH_ARAC_FAMILY_2"/>
    <property type="match status" value="1"/>
</dbReference>
<evidence type="ECO:0000313" key="6">
    <source>
        <dbReference type="EMBL" id="MDB8740231.1"/>
    </source>
</evidence>
<organism evidence="7 10">
    <name type="scientific">Mediterraneibacter gnavus</name>
    <name type="common">Ruminococcus gnavus</name>
    <dbReference type="NCBI Taxonomy" id="33038"/>
    <lineage>
        <taxon>Bacteria</taxon>
        <taxon>Bacillati</taxon>
        <taxon>Bacillota</taxon>
        <taxon>Clostridia</taxon>
        <taxon>Lachnospirales</taxon>
        <taxon>Lachnospiraceae</taxon>
        <taxon>Mediterraneibacter</taxon>
    </lineage>
</organism>
<dbReference type="Proteomes" id="UP001211731">
    <property type="component" value="Unassembled WGS sequence"/>
</dbReference>
<sequence length="406" mass="46706">MNIQEKLDFFQQLIQCNHNLPLHSFSPDFVFAHSDILEDISANDDQTLILLSLEEPIRKHVENQKREPLFIDEHLGLIWIVAFEYHEDSLCGIHALGPAYSGKNSYQMIKKELDKKNLSINIRTKVFRLFEHIPIIPTNQLFQYAVMLHYCVTGRRITTNDIQFTEKASQTPSSSEINLIPEEHRGVWMAEQEFMNMLRDGNPNYLDALARSYSLSDGPRFDTGNSLRRAKSTSIVLLTLCSRAAIEGGVNPSVAYTLNDYYMQMIEDSKNIAETSTTCNTLLEDYVQRVQQEKKKNDISGQIKSACDYIAIHIKEKLSITQLARQAGYTEYYFSHKFKNEIGYSVSDYIKREKIRQAKLLLSGTQMSIQEISDELSFGSRSYFSSSFQKETGLSPSEYREHNIKL</sequence>
<keyword evidence="2" id="KW-0238">DNA-binding</keyword>
<dbReference type="Proteomes" id="UP001297370">
    <property type="component" value="Unassembled WGS sequence"/>
</dbReference>
<dbReference type="GO" id="GO:0043565">
    <property type="term" value="F:sequence-specific DNA binding"/>
    <property type="evidence" value="ECO:0007669"/>
    <property type="project" value="InterPro"/>
</dbReference>
<dbReference type="Gene3D" id="1.10.10.60">
    <property type="entry name" value="Homeodomain-like"/>
    <property type="match status" value="2"/>
</dbReference>
<dbReference type="Pfam" id="PF12833">
    <property type="entry name" value="HTH_18"/>
    <property type="match status" value="1"/>
</dbReference>
<gene>
    <name evidence="9" type="ORF">DW243_16365</name>
    <name evidence="8" type="ORF">DWY88_14825</name>
    <name evidence="7" type="ORF">DXC31_18900</name>
    <name evidence="5" type="ORF">LIQ08_16760</name>
    <name evidence="6" type="ORF">PNU63_15875</name>
</gene>
<dbReference type="AlphaFoldDB" id="A0A3E4UNR6"/>
<reference evidence="10 11" key="1">
    <citation type="submission" date="2018-08" db="EMBL/GenBank/DDBJ databases">
        <title>A genome reference for cultivated species of the human gut microbiota.</title>
        <authorList>
            <person name="Zou Y."/>
            <person name="Xue W."/>
            <person name="Luo G."/>
        </authorList>
    </citation>
    <scope>NUCLEOTIDE SEQUENCE [LARGE SCALE GENOMIC DNA]</scope>
    <source>
        <strain evidence="8 12">AF27-4BH</strain>
        <strain evidence="9 11">AM21-18</strain>
        <strain evidence="7 10">TF01-20-2</strain>
    </source>
</reference>
<dbReference type="GO" id="GO:0003700">
    <property type="term" value="F:DNA-binding transcription factor activity"/>
    <property type="evidence" value="ECO:0007669"/>
    <property type="project" value="InterPro"/>
</dbReference>
<dbReference type="EMBL" id="QSSX01000142">
    <property type="protein sequence ID" value="RGM13008.1"/>
    <property type="molecule type" value="Genomic_DNA"/>
</dbReference>
<evidence type="ECO:0000313" key="5">
    <source>
        <dbReference type="EMBL" id="MCB5620782.1"/>
    </source>
</evidence>
<dbReference type="InterPro" id="IPR009057">
    <property type="entry name" value="Homeodomain-like_sf"/>
</dbReference>
<evidence type="ECO:0000313" key="11">
    <source>
        <dbReference type="Proteomes" id="UP000283981"/>
    </source>
</evidence>
<accession>A0A3E4UNR6</accession>
<dbReference type="Proteomes" id="UP000286137">
    <property type="component" value="Unassembled WGS sequence"/>
</dbReference>
<dbReference type="InterPro" id="IPR018060">
    <property type="entry name" value="HTH_AraC"/>
</dbReference>
<evidence type="ECO:0000259" key="4">
    <source>
        <dbReference type="PROSITE" id="PS01124"/>
    </source>
</evidence>
<evidence type="ECO:0000313" key="8">
    <source>
        <dbReference type="EMBL" id="RGQ61949.1"/>
    </source>
</evidence>
<dbReference type="EMBL" id="QRTJ01000040">
    <property type="protein sequence ID" value="RGQ61949.1"/>
    <property type="molecule type" value="Genomic_DNA"/>
</dbReference>